<proteinExistence type="predicted"/>
<dbReference type="Proteomes" id="UP000499080">
    <property type="component" value="Unassembled WGS sequence"/>
</dbReference>
<dbReference type="EMBL" id="BGPR01002309">
    <property type="protein sequence ID" value="GBM71382.1"/>
    <property type="molecule type" value="Genomic_DNA"/>
</dbReference>
<reference evidence="2 3" key="1">
    <citation type="journal article" date="2019" name="Sci. Rep.">
        <title>Orb-weaving spider Araneus ventricosus genome elucidates the spidroin gene catalogue.</title>
        <authorList>
            <person name="Kono N."/>
            <person name="Nakamura H."/>
            <person name="Ohtoshi R."/>
            <person name="Moran D.A.P."/>
            <person name="Shinohara A."/>
            <person name="Yoshida Y."/>
            <person name="Fujiwara M."/>
            <person name="Mori M."/>
            <person name="Tomita M."/>
            <person name="Arakawa K."/>
        </authorList>
    </citation>
    <scope>NUCLEOTIDE SEQUENCE [LARGE SCALE GENOMIC DNA]</scope>
</reference>
<keyword evidence="3" id="KW-1185">Reference proteome</keyword>
<evidence type="ECO:0000313" key="3">
    <source>
        <dbReference type="Proteomes" id="UP000499080"/>
    </source>
</evidence>
<organism evidence="2 3">
    <name type="scientific">Araneus ventricosus</name>
    <name type="common">Orbweaver spider</name>
    <name type="synonym">Epeira ventricosa</name>
    <dbReference type="NCBI Taxonomy" id="182803"/>
    <lineage>
        <taxon>Eukaryota</taxon>
        <taxon>Metazoa</taxon>
        <taxon>Ecdysozoa</taxon>
        <taxon>Arthropoda</taxon>
        <taxon>Chelicerata</taxon>
        <taxon>Arachnida</taxon>
        <taxon>Araneae</taxon>
        <taxon>Araneomorphae</taxon>
        <taxon>Entelegynae</taxon>
        <taxon>Araneoidea</taxon>
        <taxon>Araneidae</taxon>
        <taxon>Araneus</taxon>
    </lineage>
</organism>
<evidence type="ECO:0000313" key="2">
    <source>
        <dbReference type="EMBL" id="GBM71382.1"/>
    </source>
</evidence>
<name>A0A4Y2I1S6_ARAVE</name>
<protein>
    <submittedName>
        <fullName evidence="2">Uncharacterized protein</fullName>
    </submittedName>
</protein>
<dbReference type="AlphaFoldDB" id="A0A4Y2I1S6"/>
<accession>A0A4Y2I1S6</accession>
<feature type="compositionally biased region" description="Basic and acidic residues" evidence="1">
    <location>
        <begin position="15"/>
        <end position="29"/>
    </location>
</feature>
<comment type="caution">
    <text evidence="2">The sequence shown here is derived from an EMBL/GenBank/DDBJ whole genome shotgun (WGS) entry which is preliminary data.</text>
</comment>
<sequence>MPLLDKAGATQATETTKKNSKDHRHKESPQLKQSCTLNTPRLSHVNQNAETGTGIKENVKKDTIFMGWQKDSEATEVLYNKKYGNISSTSTHEKVLFPIVSMLLSCDKSCKNRI</sequence>
<evidence type="ECO:0000256" key="1">
    <source>
        <dbReference type="SAM" id="MobiDB-lite"/>
    </source>
</evidence>
<feature type="region of interest" description="Disordered" evidence="1">
    <location>
        <begin position="1"/>
        <end position="34"/>
    </location>
</feature>
<gene>
    <name evidence="2" type="ORF">AVEN_248584_1</name>
</gene>